<reference evidence="9" key="3">
    <citation type="submission" date="2025-08" db="UniProtKB">
        <authorList>
            <consortium name="Ensembl"/>
        </authorList>
    </citation>
    <scope>IDENTIFICATION</scope>
    <source>
        <strain evidence="9">HNI</strain>
    </source>
</reference>
<dbReference type="GO" id="GO:0007596">
    <property type="term" value="P:blood coagulation"/>
    <property type="evidence" value="ECO:0007669"/>
    <property type="project" value="InterPro"/>
</dbReference>
<feature type="signal peptide" evidence="7">
    <location>
        <begin position="1"/>
        <end position="19"/>
    </location>
</feature>
<dbReference type="NCBIfam" id="NF040941">
    <property type="entry name" value="GGGWT_bact"/>
    <property type="match status" value="1"/>
</dbReference>
<dbReference type="Proteomes" id="UP000265180">
    <property type="component" value="Chromosome 19"/>
</dbReference>
<keyword evidence="3 7" id="KW-0732">Signal</keyword>
<dbReference type="Ensembl" id="ENSORLT00020001895.1">
    <property type="protein sequence ID" value="ENSORLP00020008021.1"/>
    <property type="gene ID" value="ENSORLG00020000200.1"/>
</dbReference>
<dbReference type="InterPro" id="IPR014716">
    <property type="entry name" value="Fibrinogen_a/b/g_C_1"/>
</dbReference>
<dbReference type="PANTHER" id="PTHR47221">
    <property type="entry name" value="FIBRINOGEN ALPHA CHAIN"/>
    <property type="match status" value="1"/>
</dbReference>
<comment type="subcellular location">
    <subcellularLocation>
        <location evidence="1">Secreted</location>
    </subcellularLocation>
</comment>
<evidence type="ECO:0000259" key="8">
    <source>
        <dbReference type="PROSITE" id="PS51406"/>
    </source>
</evidence>
<dbReference type="GO" id="GO:0005576">
    <property type="term" value="C:extracellular region"/>
    <property type="evidence" value="ECO:0007669"/>
    <property type="project" value="UniProtKB-SubCell"/>
</dbReference>
<evidence type="ECO:0000256" key="4">
    <source>
        <dbReference type="ARBA" id="ARBA00023054"/>
    </source>
</evidence>
<dbReference type="SMART" id="SM00186">
    <property type="entry name" value="FBG"/>
    <property type="match status" value="1"/>
</dbReference>
<evidence type="ECO:0000313" key="10">
    <source>
        <dbReference type="Proteomes" id="UP000265180"/>
    </source>
</evidence>
<dbReference type="PROSITE" id="PS51406">
    <property type="entry name" value="FIBRINOGEN_C_2"/>
    <property type="match status" value="1"/>
</dbReference>
<reference key="1">
    <citation type="journal article" date="2007" name="Nature">
        <title>The medaka draft genome and insights into vertebrate genome evolution.</title>
        <authorList>
            <person name="Kasahara M."/>
            <person name="Naruse K."/>
            <person name="Sasaki S."/>
            <person name="Nakatani Y."/>
            <person name="Qu W."/>
            <person name="Ahsan B."/>
            <person name="Yamada T."/>
            <person name="Nagayasu Y."/>
            <person name="Doi K."/>
            <person name="Kasai Y."/>
            <person name="Jindo T."/>
            <person name="Kobayashi D."/>
            <person name="Shimada A."/>
            <person name="Toyoda A."/>
            <person name="Kuroki Y."/>
            <person name="Fujiyama A."/>
            <person name="Sasaki T."/>
            <person name="Shimizu A."/>
            <person name="Asakawa S."/>
            <person name="Shimizu N."/>
            <person name="Hashimoto S."/>
            <person name="Yang J."/>
            <person name="Lee Y."/>
            <person name="Matsushima K."/>
            <person name="Sugano S."/>
            <person name="Sakaizumi M."/>
            <person name="Narita T."/>
            <person name="Ohishi K."/>
            <person name="Haga S."/>
            <person name="Ohta F."/>
            <person name="Nomoto H."/>
            <person name="Nogata K."/>
            <person name="Morishita T."/>
            <person name="Endo T."/>
            <person name="Shin-I T."/>
            <person name="Takeda H."/>
            <person name="Morishita S."/>
            <person name="Kohara Y."/>
        </authorList>
    </citation>
    <scope>NUCLEOTIDE SEQUENCE [LARGE SCALE GENOMIC DNA]</scope>
    <source>
        <strain>Hd-rR</strain>
    </source>
</reference>
<sequence>MMKLPSVLLLLLAPMLASCFVRYLPEDCMEIHNQDKTLRSGVFTIYPSGSTSAVEVYCDMETDGGGWTVFQRRLDGSVNFYRPWNEYKSGFGQASGEYWLGLENIYGLTRRGKHELLVNMEDFEGGKVFARYSSFAIDAECEGYALQVSGFINGGANDALATHKGMKFSTFDKDQDTWSDNCAKRYLGAFWYHACHHANPNGVYRWGADKMLFAIGVEWNPWKGYDYSLKSISFKIRPVK</sequence>
<evidence type="ECO:0000256" key="7">
    <source>
        <dbReference type="SAM" id="SignalP"/>
    </source>
</evidence>
<reference evidence="9" key="4">
    <citation type="submission" date="2025-09" db="UniProtKB">
        <authorList>
            <consortium name="Ensembl"/>
        </authorList>
    </citation>
    <scope>IDENTIFICATION</scope>
    <source>
        <strain evidence="9">HNI</strain>
    </source>
</reference>
<dbReference type="Pfam" id="PF00147">
    <property type="entry name" value="Fibrinogen_C"/>
    <property type="match status" value="1"/>
</dbReference>
<evidence type="ECO:0000313" key="9">
    <source>
        <dbReference type="Ensembl" id="ENSORLP00020008021.1"/>
    </source>
</evidence>
<feature type="chain" id="PRO_5018256293" description="Fibrinogen C-terminal domain-containing protein" evidence="7">
    <location>
        <begin position="20"/>
        <end position="240"/>
    </location>
</feature>
<dbReference type="InterPro" id="IPR036056">
    <property type="entry name" value="Fibrinogen-like_C"/>
</dbReference>
<dbReference type="Gene3D" id="3.90.215.10">
    <property type="entry name" value="Gamma Fibrinogen, chain A, domain 1"/>
    <property type="match status" value="1"/>
</dbReference>
<keyword evidence="4" id="KW-0175">Coiled coil</keyword>
<keyword evidence="2" id="KW-0964">Secreted</keyword>
<dbReference type="AlphaFoldDB" id="A0A3P9KHV9"/>
<protein>
    <recommendedName>
        <fullName evidence="8">Fibrinogen C-terminal domain-containing protein</fullName>
    </recommendedName>
</protein>
<name>A0A3P9KHV9_ORYLA</name>
<dbReference type="CDD" id="cd00087">
    <property type="entry name" value="FReD"/>
    <property type="match status" value="1"/>
</dbReference>
<dbReference type="PANTHER" id="PTHR47221:SF6">
    <property type="entry name" value="FIBRINOGEN ALPHA CHAIN"/>
    <property type="match status" value="1"/>
</dbReference>
<dbReference type="SUPFAM" id="SSF56496">
    <property type="entry name" value="Fibrinogen C-terminal domain-like"/>
    <property type="match status" value="1"/>
</dbReference>
<dbReference type="InterPro" id="IPR037579">
    <property type="entry name" value="FIB_ANG-like"/>
</dbReference>
<proteinExistence type="predicted"/>
<dbReference type="InterPro" id="IPR002181">
    <property type="entry name" value="Fibrinogen_a/b/g_C_dom"/>
</dbReference>
<keyword evidence="6" id="KW-0325">Glycoprotein</keyword>
<evidence type="ECO:0000256" key="5">
    <source>
        <dbReference type="ARBA" id="ARBA00023157"/>
    </source>
</evidence>
<keyword evidence="5" id="KW-1015">Disulfide bond</keyword>
<dbReference type="PROSITE" id="PS51257">
    <property type="entry name" value="PROKAR_LIPOPROTEIN"/>
    <property type="match status" value="1"/>
</dbReference>
<reference evidence="9 10" key="2">
    <citation type="submission" date="2017-04" db="EMBL/GenBank/DDBJ databases">
        <title>CpG methylation of centromeres and impact of large insertions on vertebrate speciation.</title>
        <authorList>
            <person name="Ichikawa K."/>
            <person name="Yoshimura J."/>
            <person name="Morishita S."/>
        </authorList>
    </citation>
    <scope>NUCLEOTIDE SEQUENCE</scope>
    <source>
        <strain evidence="9 10">HNI</strain>
    </source>
</reference>
<accession>A0A3P9KHV9</accession>
<dbReference type="FunFam" id="3.90.215.10:FF:000001">
    <property type="entry name" value="Tenascin isoform 1"/>
    <property type="match status" value="1"/>
</dbReference>
<organism evidence="9 10">
    <name type="scientific">Oryzias latipes</name>
    <name type="common">Japanese rice fish</name>
    <name type="synonym">Japanese killifish</name>
    <dbReference type="NCBI Taxonomy" id="8090"/>
    <lineage>
        <taxon>Eukaryota</taxon>
        <taxon>Metazoa</taxon>
        <taxon>Chordata</taxon>
        <taxon>Craniata</taxon>
        <taxon>Vertebrata</taxon>
        <taxon>Euteleostomi</taxon>
        <taxon>Actinopterygii</taxon>
        <taxon>Neopterygii</taxon>
        <taxon>Teleostei</taxon>
        <taxon>Neoteleostei</taxon>
        <taxon>Acanthomorphata</taxon>
        <taxon>Ovalentaria</taxon>
        <taxon>Atherinomorphae</taxon>
        <taxon>Beloniformes</taxon>
        <taxon>Adrianichthyidae</taxon>
        <taxon>Oryziinae</taxon>
        <taxon>Oryzias</taxon>
    </lineage>
</organism>
<feature type="domain" description="Fibrinogen C-terminal" evidence="8">
    <location>
        <begin position="19"/>
        <end position="240"/>
    </location>
</feature>
<evidence type="ECO:0000256" key="6">
    <source>
        <dbReference type="ARBA" id="ARBA00023180"/>
    </source>
</evidence>
<evidence type="ECO:0000256" key="2">
    <source>
        <dbReference type="ARBA" id="ARBA00022525"/>
    </source>
</evidence>
<evidence type="ECO:0000256" key="3">
    <source>
        <dbReference type="ARBA" id="ARBA00022729"/>
    </source>
</evidence>
<evidence type="ECO:0000256" key="1">
    <source>
        <dbReference type="ARBA" id="ARBA00004613"/>
    </source>
</evidence>